<dbReference type="EMBL" id="VMNF01000012">
    <property type="protein sequence ID" value="TXB98823.1"/>
    <property type="molecule type" value="Genomic_DNA"/>
</dbReference>
<dbReference type="AlphaFoldDB" id="A0A5C6SKC2"/>
<name>A0A5C6SKC2_FUSOC</name>
<evidence type="ECO:0008006" key="4">
    <source>
        <dbReference type="Google" id="ProtNLM"/>
    </source>
</evidence>
<accession>A0A5C6SKC2</accession>
<sequence>MENNSTYVHLHTLGDWWSGNHSIPLGTPGDGNRMINCVYTHANPLCESSVYNYDANSIMPWNSVNPMLDSTYSWNGFDFTTEYASPLPIPTHIVTKELSAPRVHSYLPLAAEYPNPQQNHDPEDLSICEPARQRYFKHENLNPGPKNNIQSTPRRTRSVSSSSSQSTQQSSDRVKKVQEQNRIRASKSRIQQREEVSSLTSRMQELARIRRELSTCVADLSLEICELKMQILQQSGCNCPLMQNYLAHTSRQGHQRPGCTTMSEVTPPHPRGVYENVFQSRGQRQRRGHSEYVYELGAWRLNGRNDRMNLIINTASLCLYRFILDRRV</sequence>
<dbReference type="Gene3D" id="1.20.5.170">
    <property type="match status" value="1"/>
</dbReference>
<feature type="compositionally biased region" description="Low complexity" evidence="1">
    <location>
        <begin position="150"/>
        <end position="171"/>
    </location>
</feature>
<evidence type="ECO:0000313" key="2">
    <source>
        <dbReference type="EMBL" id="TXB98823.1"/>
    </source>
</evidence>
<gene>
    <name evidence="2" type="ORF">FocTR4_00013517</name>
</gene>
<proteinExistence type="predicted"/>
<comment type="caution">
    <text evidence="2">The sequence shown here is derived from an EMBL/GenBank/DDBJ whole genome shotgun (WGS) entry which is preliminary data.</text>
</comment>
<protein>
    <recommendedName>
        <fullName evidence="4">BZIP domain-containing protein</fullName>
    </recommendedName>
</protein>
<evidence type="ECO:0000313" key="3">
    <source>
        <dbReference type="Proteomes" id="UP000321331"/>
    </source>
</evidence>
<feature type="region of interest" description="Disordered" evidence="1">
    <location>
        <begin position="137"/>
        <end position="196"/>
    </location>
</feature>
<feature type="compositionally biased region" description="Basic and acidic residues" evidence="1">
    <location>
        <begin position="172"/>
        <end position="182"/>
    </location>
</feature>
<reference evidence="2 3" key="1">
    <citation type="submission" date="2019-07" db="EMBL/GenBank/DDBJ databases">
        <title>The First High-Quality Draft Genome Sequence of the Causal Agent of the Current Panama Disease Epidemic.</title>
        <authorList>
            <person name="Warmington R.J."/>
            <person name="Kay W."/>
            <person name="Jeffries A."/>
            <person name="Bebber D."/>
            <person name="Moore K."/>
            <person name="Studholme D.J."/>
        </authorList>
    </citation>
    <scope>NUCLEOTIDE SEQUENCE [LARGE SCALE GENOMIC DNA]</scope>
    <source>
        <strain evidence="2 3">TR4</strain>
    </source>
</reference>
<organism evidence="2 3">
    <name type="scientific">Fusarium oxysporum f. sp. cubense</name>
    <dbReference type="NCBI Taxonomy" id="61366"/>
    <lineage>
        <taxon>Eukaryota</taxon>
        <taxon>Fungi</taxon>
        <taxon>Dikarya</taxon>
        <taxon>Ascomycota</taxon>
        <taxon>Pezizomycotina</taxon>
        <taxon>Sordariomycetes</taxon>
        <taxon>Hypocreomycetidae</taxon>
        <taxon>Hypocreales</taxon>
        <taxon>Nectriaceae</taxon>
        <taxon>Fusarium</taxon>
        <taxon>Fusarium oxysporum species complex</taxon>
    </lineage>
</organism>
<dbReference type="Proteomes" id="UP000321331">
    <property type="component" value="Unassembled WGS sequence"/>
</dbReference>
<evidence type="ECO:0000256" key="1">
    <source>
        <dbReference type="SAM" id="MobiDB-lite"/>
    </source>
</evidence>